<evidence type="ECO:0000256" key="5">
    <source>
        <dbReference type="ARBA" id="ARBA00023134"/>
    </source>
</evidence>
<feature type="binding site" evidence="7">
    <location>
        <begin position="152"/>
        <end position="153"/>
    </location>
    <ligand>
        <name>GTP</name>
        <dbReference type="ChEBI" id="CHEBI:37565"/>
    </ligand>
</feature>
<proteinExistence type="inferred from homology"/>
<dbReference type="Gene3D" id="3.40.50.300">
    <property type="entry name" value="P-loop containing nucleotide triphosphate hydrolases"/>
    <property type="match status" value="1"/>
</dbReference>
<sequence length="383" mass="45287">MFPCCGGNRDMDPDIENSLFIDSLLHKERKVYRTMHRLLLLGAAESGKSTIVKQMQIINMDGFQDMERREFIPKVFNNVRDAVVTMLQAMHSLEITFDTEELVETATRIMDRYSTPVSGEYNEGFFQDCQVLWQSKALTDCYERSHEYHLIDSAKYFLDRLPDLRKPDYIPDDQDILRCRVMTEQITEIKFKVKEANFHMFDVGGQRDQRRKWIQCFNDATAVVFVTSLSGYNLTLKEDPSRNRLKESLDLFTQIWENRFLNEVSVILFLNKVDLLQEKIEANKHKLEDYFPSFKYYQPNIMPSKKTYSLQVPHDVTRAKLFIRDMFMSIPQTRPIATENGTRLCFPHFTCAVDTNHMRKIFEDCRIMIQRIHLERFGILRCE</sequence>
<dbReference type="InterPro" id="IPR011025">
    <property type="entry name" value="GproteinA_insert"/>
</dbReference>
<dbReference type="GO" id="GO:0005525">
    <property type="term" value="F:GTP binding"/>
    <property type="evidence" value="ECO:0007669"/>
    <property type="project" value="UniProtKB-UniRule"/>
</dbReference>
<feature type="binding site" evidence="8">
    <location>
        <position position="183"/>
    </location>
    <ligand>
        <name>Mg(2+)</name>
        <dbReference type="ChEBI" id="CHEBI:18420"/>
    </ligand>
</feature>
<dbReference type="PRINTS" id="PR00443">
    <property type="entry name" value="GPROTEINAS"/>
</dbReference>
<dbReference type="InterPro" id="IPR001019">
    <property type="entry name" value="Gprotein_alpha_su"/>
</dbReference>
<dbReference type="PANTHER" id="PTHR10218:SF367">
    <property type="entry name" value="GUANINE NUCLEOTIDE-BINDING PROTEIN G(F) SUBUNIT ALPHA"/>
    <property type="match status" value="1"/>
</dbReference>
<evidence type="ECO:0000256" key="6">
    <source>
        <dbReference type="ARBA" id="ARBA00023224"/>
    </source>
</evidence>
<evidence type="ECO:0000256" key="8">
    <source>
        <dbReference type="PIRSR" id="PIRSR601019-2"/>
    </source>
</evidence>
<keyword evidence="6 9" id="KW-0807">Transducer</keyword>
<evidence type="ECO:0000256" key="4">
    <source>
        <dbReference type="ARBA" id="ARBA00022842"/>
    </source>
</evidence>
<dbReference type="InterPro" id="IPR027417">
    <property type="entry name" value="P-loop_NTPase"/>
</dbReference>
<accession>A0A7M5USD3</accession>
<dbReference type="OrthoDB" id="5817230at2759"/>
<dbReference type="GO" id="GO:0003924">
    <property type="term" value="F:GTPase activity"/>
    <property type="evidence" value="ECO:0007669"/>
    <property type="project" value="UniProtKB-UniRule"/>
</dbReference>
<dbReference type="GO" id="GO:0007191">
    <property type="term" value="P:adenylate cyclase-activating dopamine receptor signaling pathway"/>
    <property type="evidence" value="ECO:0007669"/>
    <property type="project" value="TreeGrafter"/>
</dbReference>
<evidence type="ECO:0000256" key="2">
    <source>
        <dbReference type="ARBA" id="ARBA00022723"/>
    </source>
</evidence>
<dbReference type="GO" id="GO:0005737">
    <property type="term" value="C:cytoplasm"/>
    <property type="evidence" value="ECO:0007669"/>
    <property type="project" value="TreeGrafter"/>
</dbReference>
<feature type="binding site" evidence="7">
    <location>
        <begin position="45"/>
        <end position="50"/>
    </location>
    <ligand>
        <name>GTP</name>
        <dbReference type="ChEBI" id="CHEBI:37565"/>
    </ligand>
</feature>
<comment type="function">
    <text evidence="9">Guanine nucleotide-binding proteins (G proteins) function as transducers in numerous signaling pathways controlled by G protein-coupled receptors (GPCRs).</text>
</comment>
<dbReference type="GO" id="GO:0005834">
    <property type="term" value="C:heterotrimeric G-protein complex"/>
    <property type="evidence" value="ECO:0007669"/>
    <property type="project" value="UniProtKB-UniRule"/>
</dbReference>
<dbReference type="PROSITE" id="PS51882">
    <property type="entry name" value="G_ALPHA"/>
    <property type="match status" value="1"/>
</dbReference>
<evidence type="ECO:0000256" key="9">
    <source>
        <dbReference type="RuleBase" id="RU369121"/>
    </source>
</evidence>
<keyword evidence="3 7" id="KW-0547">Nucleotide-binding</keyword>
<dbReference type="Proteomes" id="UP000594262">
    <property type="component" value="Unplaced"/>
</dbReference>
<keyword evidence="2 8" id="KW-0479">Metal-binding</keyword>
<dbReference type="SMART" id="SM00275">
    <property type="entry name" value="G_alpha"/>
    <property type="match status" value="1"/>
</dbReference>
<organism evidence="10 11">
    <name type="scientific">Clytia hemisphaerica</name>
    <dbReference type="NCBI Taxonomy" id="252671"/>
    <lineage>
        <taxon>Eukaryota</taxon>
        <taxon>Metazoa</taxon>
        <taxon>Cnidaria</taxon>
        <taxon>Hydrozoa</taxon>
        <taxon>Hydroidolina</taxon>
        <taxon>Leptothecata</taxon>
        <taxon>Obeliida</taxon>
        <taxon>Clytiidae</taxon>
        <taxon>Clytia</taxon>
    </lineage>
</organism>
<evidence type="ECO:0000313" key="11">
    <source>
        <dbReference type="Proteomes" id="UP000594262"/>
    </source>
</evidence>
<dbReference type="PRINTS" id="PR00318">
    <property type="entry name" value="GPROTEINA"/>
</dbReference>
<dbReference type="PANTHER" id="PTHR10218">
    <property type="entry name" value="GTP-BINDING PROTEIN ALPHA SUBUNIT"/>
    <property type="match status" value="1"/>
</dbReference>
<comment type="similarity">
    <text evidence="1 9">Belongs to the G-alpha family. G(s) subfamily.</text>
</comment>
<evidence type="ECO:0000256" key="7">
    <source>
        <dbReference type="PIRSR" id="PIRSR601019-1"/>
    </source>
</evidence>
<name>A0A7M5USD3_9CNID</name>
<keyword evidence="4 8" id="KW-0460">Magnesium</keyword>
<dbReference type="FunFam" id="3.40.50.300:FF:001599">
    <property type="entry name" value="guanine nucleotide-binding protein G(Olf) subunit alpha"/>
    <property type="match status" value="1"/>
</dbReference>
<dbReference type="RefSeq" id="XP_066920501.1">
    <property type="nucleotide sequence ID" value="XM_067064400.1"/>
</dbReference>
<dbReference type="SUPFAM" id="SSF47895">
    <property type="entry name" value="Transducin (alpha subunit), insertion domain"/>
    <property type="match status" value="1"/>
</dbReference>
<dbReference type="GO" id="GO:0031683">
    <property type="term" value="F:G-protein beta/gamma-subunit complex binding"/>
    <property type="evidence" value="ECO:0007669"/>
    <property type="project" value="UniProtKB-UniRule"/>
</dbReference>
<dbReference type="Gene3D" id="1.10.400.10">
    <property type="entry name" value="GI Alpha 1, domain 2-like"/>
    <property type="match status" value="1"/>
</dbReference>
<keyword evidence="9" id="KW-1003">Cell membrane</keyword>
<dbReference type="GO" id="GO:0007606">
    <property type="term" value="P:sensory perception of chemical stimulus"/>
    <property type="evidence" value="ECO:0007669"/>
    <property type="project" value="TreeGrafter"/>
</dbReference>
<evidence type="ECO:0000313" key="10">
    <source>
        <dbReference type="EnsemblMetazoa" id="CLYHEMP003424.1"/>
    </source>
</evidence>
<dbReference type="InterPro" id="IPR000367">
    <property type="entry name" value="Gprotein_alpha_S"/>
</dbReference>
<dbReference type="FunFam" id="1.10.400.10:FF:000002">
    <property type="entry name" value="guanine nucleotide-binding protein G(Q) subunit alpha"/>
    <property type="match status" value="1"/>
</dbReference>
<keyword evidence="5 7" id="KW-0342">GTP-binding</keyword>
<dbReference type="CDD" id="cd00066">
    <property type="entry name" value="G-alpha"/>
    <property type="match status" value="1"/>
</dbReference>
<feature type="binding site" evidence="8">
    <location>
        <position position="49"/>
    </location>
    <ligand>
        <name>Mg(2+)</name>
        <dbReference type="ChEBI" id="CHEBI:18420"/>
    </ligand>
</feature>
<comment type="subcellular location">
    <subcellularLocation>
        <location evidence="9">Cell membrane</location>
    </subcellularLocation>
</comment>
<feature type="binding site" evidence="7">
    <location>
        <begin position="202"/>
        <end position="206"/>
    </location>
    <ligand>
        <name>GTP</name>
        <dbReference type="ChEBI" id="CHEBI:37565"/>
    </ligand>
</feature>
<dbReference type="EnsemblMetazoa" id="CLYHEMT003424.1">
    <property type="protein sequence ID" value="CLYHEMP003424.1"/>
    <property type="gene ID" value="CLYHEMG003424"/>
</dbReference>
<dbReference type="GO" id="GO:0046872">
    <property type="term" value="F:metal ion binding"/>
    <property type="evidence" value="ECO:0007669"/>
    <property type="project" value="UniProtKB-UniRule"/>
</dbReference>
<feature type="binding site" evidence="7">
    <location>
        <begin position="177"/>
        <end position="183"/>
    </location>
    <ligand>
        <name>GTP</name>
        <dbReference type="ChEBI" id="CHEBI:37565"/>
    </ligand>
</feature>
<keyword evidence="11" id="KW-1185">Reference proteome</keyword>
<feature type="binding site" evidence="7">
    <location>
        <begin position="271"/>
        <end position="274"/>
    </location>
    <ligand>
        <name>GTP</name>
        <dbReference type="ChEBI" id="CHEBI:37565"/>
    </ligand>
</feature>
<evidence type="ECO:0000256" key="1">
    <source>
        <dbReference type="ARBA" id="ARBA00007172"/>
    </source>
</evidence>
<protein>
    <recommendedName>
        <fullName evidence="9">Guanine nucleotide-binding protein G(s) subunit alpha</fullName>
    </recommendedName>
    <alternativeName>
        <fullName evidence="9">Adenylate cyclase-stimulating G alpha protein</fullName>
    </alternativeName>
</protein>
<dbReference type="Pfam" id="PF00503">
    <property type="entry name" value="G-alpha"/>
    <property type="match status" value="1"/>
</dbReference>
<feature type="binding site" evidence="7">
    <location>
        <position position="352"/>
    </location>
    <ligand>
        <name>GTP</name>
        <dbReference type="ChEBI" id="CHEBI:37565"/>
    </ligand>
</feature>
<dbReference type="SUPFAM" id="SSF52540">
    <property type="entry name" value="P-loop containing nucleoside triphosphate hydrolases"/>
    <property type="match status" value="1"/>
</dbReference>
<dbReference type="GeneID" id="136807775"/>
<comment type="subunit">
    <text evidence="9">G proteins are composed of 3 units; alpha, beta and gamma. The alpha chain contains the guanine nucleotide binding site.</text>
</comment>
<keyword evidence="9" id="KW-0472">Membrane</keyword>
<dbReference type="GO" id="GO:0001664">
    <property type="term" value="F:G protein-coupled receptor binding"/>
    <property type="evidence" value="ECO:0007669"/>
    <property type="project" value="TreeGrafter"/>
</dbReference>
<reference evidence="10" key="1">
    <citation type="submission" date="2021-01" db="UniProtKB">
        <authorList>
            <consortium name="EnsemblMetazoa"/>
        </authorList>
    </citation>
    <scope>IDENTIFICATION</scope>
</reference>
<dbReference type="AlphaFoldDB" id="A0A7M5USD3"/>
<evidence type="ECO:0000256" key="3">
    <source>
        <dbReference type="ARBA" id="ARBA00022741"/>
    </source>
</evidence>